<dbReference type="EMBL" id="LQZT01000010">
    <property type="protein sequence ID" value="OCW58136.1"/>
    <property type="molecule type" value="Genomic_DNA"/>
</dbReference>
<dbReference type="PROSITE" id="PS51071">
    <property type="entry name" value="HTH_RPIR"/>
    <property type="match status" value="1"/>
</dbReference>
<dbReference type="PANTHER" id="PTHR30514">
    <property type="entry name" value="GLUCOKINASE"/>
    <property type="match status" value="1"/>
</dbReference>
<keyword evidence="3" id="KW-0804">Transcription</keyword>
<evidence type="ECO:0000313" key="6">
    <source>
        <dbReference type="Proteomes" id="UP000094795"/>
    </source>
</evidence>
<evidence type="ECO:0000256" key="1">
    <source>
        <dbReference type="ARBA" id="ARBA00023015"/>
    </source>
</evidence>
<dbReference type="OrthoDB" id="3574600at2"/>
<dbReference type="AlphaFoldDB" id="A0A1C1YXL3"/>
<dbReference type="Pfam" id="PF01380">
    <property type="entry name" value="SIS"/>
    <property type="match status" value="1"/>
</dbReference>
<evidence type="ECO:0000313" key="5">
    <source>
        <dbReference type="EMBL" id="OCW58136.1"/>
    </source>
</evidence>
<dbReference type="GO" id="GO:1901135">
    <property type="term" value="P:carbohydrate derivative metabolic process"/>
    <property type="evidence" value="ECO:0007669"/>
    <property type="project" value="InterPro"/>
</dbReference>
<sequence>MAIREQVQASLGVLPGAEKKVAHAFLANYPSIGLSTIAELAALAGTSAPTVLRFVSRLGFASYPEFQRTLRADVQSQLMSPLERARSAGPASDNPALEASFAAIAANLQATVKAVPESEFEAACELLADHRSACYCLGGRFTDAIAAYMAAHLRIIRPNVSHFGGQTSTWRDQLLDVRPGDVAVLFDIRRYQSDLVRLGELLVERKARILLITDPWLSPIARSARVVLPCVVDANRTWDSSVALLALVEALIDRVSRAQGDAARARMQTLEDIHWNNLAGR</sequence>
<dbReference type="CDD" id="cd05013">
    <property type="entry name" value="SIS_RpiR"/>
    <property type="match status" value="1"/>
</dbReference>
<dbReference type="InterPro" id="IPR001347">
    <property type="entry name" value="SIS_dom"/>
</dbReference>
<dbReference type="GO" id="GO:0003677">
    <property type="term" value="F:DNA binding"/>
    <property type="evidence" value="ECO:0007669"/>
    <property type="project" value="UniProtKB-KW"/>
</dbReference>
<keyword evidence="5" id="KW-0413">Isomerase</keyword>
<dbReference type="InterPro" id="IPR046348">
    <property type="entry name" value="SIS_dom_sf"/>
</dbReference>
<dbReference type="GO" id="GO:0016853">
    <property type="term" value="F:isomerase activity"/>
    <property type="evidence" value="ECO:0007669"/>
    <property type="project" value="UniProtKB-KW"/>
</dbReference>
<dbReference type="PANTHER" id="PTHR30514:SF18">
    <property type="entry name" value="RPIR-FAMILY TRANSCRIPTIONAL REGULATOR"/>
    <property type="match status" value="1"/>
</dbReference>
<dbReference type="SUPFAM" id="SSF53697">
    <property type="entry name" value="SIS domain"/>
    <property type="match status" value="1"/>
</dbReference>
<dbReference type="Gene3D" id="3.40.50.10490">
    <property type="entry name" value="Glucose-6-phosphate isomerase like protein, domain 1"/>
    <property type="match status" value="1"/>
</dbReference>
<dbReference type="Gene3D" id="1.10.10.10">
    <property type="entry name" value="Winged helix-like DNA-binding domain superfamily/Winged helix DNA-binding domain"/>
    <property type="match status" value="1"/>
</dbReference>
<dbReference type="InterPro" id="IPR000281">
    <property type="entry name" value="HTH_RpiR"/>
</dbReference>
<reference evidence="5 6" key="1">
    <citation type="submission" date="2015-12" db="EMBL/GenBank/DDBJ databases">
        <authorList>
            <person name="Shamseldin A."/>
            <person name="Moawad H."/>
            <person name="Abd El-Rahim W.M."/>
            <person name="Sadowsky M.J."/>
        </authorList>
    </citation>
    <scope>NUCLEOTIDE SEQUENCE [LARGE SCALE GENOMIC DNA]</scope>
    <source>
        <strain evidence="5 6">JC234</strain>
    </source>
</reference>
<accession>A0A1C1YXL3</accession>
<gene>
    <name evidence="5" type="ORF">AWJ14_15925</name>
</gene>
<dbReference type="Proteomes" id="UP000094795">
    <property type="component" value="Unassembled WGS sequence"/>
</dbReference>
<name>A0A1C1YXL3_9HYPH</name>
<dbReference type="GO" id="GO:0097367">
    <property type="term" value="F:carbohydrate derivative binding"/>
    <property type="evidence" value="ECO:0007669"/>
    <property type="project" value="InterPro"/>
</dbReference>
<evidence type="ECO:0000256" key="3">
    <source>
        <dbReference type="ARBA" id="ARBA00023163"/>
    </source>
</evidence>
<feature type="domain" description="HTH rpiR-type" evidence="4">
    <location>
        <begin position="1"/>
        <end position="77"/>
    </location>
</feature>
<dbReference type="RefSeq" id="WP_066177344.1">
    <property type="nucleotide sequence ID" value="NZ_LQZT01000010.1"/>
</dbReference>
<keyword evidence="2" id="KW-0238">DNA-binding</keyword>
<keyword evidence="6" id="KW-1185">Reference proteome</keyword>
<dbReference type="GO" id="GO:0003700">
    <property type="term" value="F:DNA-binding transcription factor activity"/>
    <property type="evidence" value="ECO:0007669"/>
    <property type="project" value="InterPro"/>
</dbReference>
<dbReference type="InterPro" id="IPR047640">
    <property type="entry name" value="RpiR-like"/>
</dbReference>
<evidence type="ECO:0000256" key="2">
    <source>
        <dbReference type="ARBA" id="ARBA00023125"/>
    </source>
</evidence>
<dbReference type="InterPro" id="IPR035472">
    <property type="entry name" value="RpiR-like_SIS"/>
</dbReference>
<protein>
    <submittedName>
        <fullName evidence="5">Sugar isomerase</fullName>
    </submittedName>
</protein>
<dbReference type="Pfam" id="PF01418">
    <property type="entry name" value="HTH_6"/>
    <property type="match status" value="1"/>
</dbReference>
<organism evidence="5 6">
    <name type="scientific">Hoeflea olei</name>
    <dbReference type="NCBI Taxonomy" id="1480615"/>
    <lineage>
        <taxon>Bacteria</taxon>
        <taxon>Pseudomonadati</taxon>
        <taxon>Pseudomonadota</taxon>
        <taxon>Alphaproteobacteria</taxon>
        <taxon>Hyphomicrobiales</taxon>
        <taxon>Rhizobiaceae</taxon>
        <taxon>Hoeflea</taxon>
    </lineage>
</organism>
<comment type="caution">
    <text evidence="5">The sequence shown here is derived from an EMBL/GenBank/DDBJ whole genome shotgun (WGS) entry which is preliminary data.</text>
</comment>
<dbReference type="STRING" id="1480615.AWJ14_15925"/>
<evidence type="ECO:0000259" key="4">
    <source>
        <dbReference type="PROSITE" id="PS51071"/>
    </source>
</evidence>
<dbReference type="InterPro" id="IPR036388">
    <property type="entry name" value="WH-like_DNA-bd_sf"/>
</dbReference>
<proteinExistence type="predicted"/>
<dbReference type="InterPro" id="IPR009057">
    <property type="entry name" value="Homeodomain-like_sf"/>
</dbReference>
<keyword evidence="1" id="KW-0805">Transcription regulation</keyword>
<dbReference type="SUPFAM" id="SSF46689">
    <property type="entry name" value="Homeodomain-like"/>
    <property type="match status" value="1"/>
</dbReference>